<dbReference type="GO" id="GO:0016705">
    <property type="term" value="F:oxidoreductase activity, acting on paired donors, with incorporation or reduction of molecular oxygen"/>
    <property type="evidence" value="ECO:0007669"/>
    <property type="project" value="InterPro"/>
</dbReference>
<dbReference type="InterPro" id="IPR050564">
    <property type="entry name" value="F420-G6PD/mer"/>
</dbReference>
<name>A0A544Y6Z3_9ACTN</name>
<dbReference type="InterPro" id="IPR011251">
    <property type="entry name" value="Luciferase-like_dom"/>
</dbReference>
<dbReference type="InterPro" id="IPR036661">
    <property type="entry name" value="Luciferase-like_sf"/>
</dbReference>
<protein>
    <submittedName>
        <fullName evidence="3">LLM class flavin-dependent oxidoreductase</fullName>
    </submittedName>
</protein>
<evidence type="ECO:0000259" key="2">
    <source>
        <dbReference type="Pfam" id="PF00296"/>
    </source>
</evidence>
<sequence>MRRFPPSWILEAPGVDLTCPGGPPVRLGVVFDRDLPPESLPSFAAELDGTTVSDLWVVEDLGWTGAISSAATALAATSRLRVGIGIAPAPLRNPMLLAMELANLARLHPRRLAAGIGHGVQAWMRQVGAAAASPLSLLEETITSVRALLRGETVSLHGREVSLDGVRLVHPPAEPPPVLAGVVNPRSLALSGRVAQGTILPEGFTPERLRSMIEGIGATGDHEVVAFVHLYVGDDARAALRKAAEEQAGFLQVAPEEVVMAAGSPEEAATLVRAMWEAGVSTVAVRPVGADPLSHVHKLLSAL</sequence>
<evidence type="ECO:0000313" key="3">
    <source>
        <dbReference type="EMBL" id="TQS12536.1"/>
    </source>
</evidence>
<dbReference type="AlphaFoldDB" id="A0A544Y6Z3"/>
<dbReference type="Proteomes" id="UP000316541">
    <property type="component" value="Unassembled WGS sequence"/>
</dbReference>
<reference evidence="3 4" key="1">
    <citation type="submission" date="2019-07" db="EMBL/GenBank/DDBJ databases">
        <title>Microbispora hainanensis DSM 45428.</title>
        <authorList>
            <person name="Thawai C."/>
        </authorList>
    </citation>
    <scope>NUCLEOTIDE SEQUENCE [LARGE SCALE GENOMIC DNA]</scope>
    <source>
        <strain evidence="3 4">DSM 45428</strain>
    </source>
</reference>
<dbReference type="Gene3D" id="3.20.20.30">
    <property type="entry name" value="Luciferase-like domain"/>
    <property type="match status" value="1"/>
</dbReference>
<gene>
    <name evidence="3" type="ORF">FLX08_36180</name>
</gene>
<keyword evidence="1" id="KW-0560">Oxidoreductase</keyword>
<dbReference type="Pfam" id="PF00296">
    <property type="entry name" value="Bac_luciferase"/>
    <property type="match status" value="1"/>
</dbReference>
<dbReference type="PANTHER" id="PTHR43244:SF1">
    <property type="entry name" value="5,10-METHYLENETETRAHYDROMETHANOPTERIN REDUCTASE"/>
    <property type="match status" value="1"/>
</dbReference>
<feature type="domain" description="Luciferase-like" evidence="2">
    <location>
        <begin position="42"/>
        <end position="258"/>
    </location>
</feature>
<dbReference type="PANTHER" id="PTHR43244">
    <property type="match status" value="1"/>
</dbReference>
<dbReference type="EMBL" id="VIRM01000069">
    <property type="protein sequence ID" value="TQS12536.1"/>
    <property type="molecule type" value="Genomic_DNA"/>
</dbReference>
<evidence type="ECO:0000256" key="1">
    <source>
        <dbReference type="ARBA" id="ARBA00023002"/>
    </source>
</evidence>
<comment type="caution">
    <text evidence="3">The sequence shown here is derived from an EMBL/GenBank/DDBJ whole genome shotgun (WGS) entry which is preliminary data.</text>
</comment>
<organism evidence="3 4">
    <name type="scientific">Microbispora hainanensis</name>
    <dbReference type="NCBI Taxonomy" id="568844"/>
    <lineage>
        <taxon>Bacteria</taxon>
        <taxon>Bacillati</taxon>
        <taxon>Actinomycetota</taxon>
        <taxon>Actinomycetes</taxon>
        <taxon>Streptosporangiales</taxon>
        <taxon>Streptosporangiaceae</taxon>
        <taxon>Microbispora</taxon>
    </lineage>
</organism>
<dbReference type="SUPFAM" id="SSF51679">
    <property type="entry name" value="Bacterial luciferase-like"/>
    <property type="match status" value="1"/>
</dbReference>
<dbReference type="CDD" id="cd01097">
    <property type="entry name" value="Tetrahydromethanopterin_reductase"/>
    <property type="match status" value="1"/>
</dbReference>
<accession>A0A544Y6Z3</accession>
<proteinExistence type="predicted"/>
<evidence type="ECO:0000313" key="4">
    <source>
        <dbReference type="Proteomes" id="UP000316541"/>
    </source>
</evidence>